<dbReference type="AlphaFoldDB" id="A0A1E5WKN3"/>
<evidence type="ECO:0000313" key="2">
    <source>
        <dbReference type="EMBL" id="OEL37966.1"/>
    </source>
</evidence>
<keyword evidence="3" id="KW-1185">Reference proteome</keyword>
<comment type="caution">
    <text evidence="2">The sequence shown here is derived from an EMBL/GenBank/DDBJ whole genome shotgun (WGS) entry which is preliminary data.</text>
</comment>
<proteinExistence type="predicted"/>
<gene>
    <name evidence="2" type="ORF">BAE44_0001015</name>
</gene>
<feature type="region of interest" description="Disordered" evidence="1">
    <location>
        <begin position="147"/>
        <end position="170"/>
    </location>
</feature>
<protein>
    <submittedName>
        <fullName evidence="2">Uncharacterized protein</fullName>
    </submittedName>
</protein>
<sequence>LGWTWSATRMRPSGQGIFIVERKYASMDYDGAKKFALKAQSLFPTLEGIAQMVTTFSIYLASTLKIDGNTDGPTSLHTPFRAQQLGLLFNHQERRMLHSGLPATNASCTQYYRKYLNLSLRCRGCKLPFLATETRTPADEHVDVVGTDSNIGGAKPRKRRANTSNTKPLKAHKVKEFLRSK</sequence>
<dbReference type="PANTHER" id="PTHR44137">
    <property type="entry name" value="BNAC03G44070D PROTEIN"/>
    <property type="match status" value="1"/>
</dbReference>
<dbReference type="STRING" id="888268.A0A1E5WKN3"/>
<organism evidence="2 3">
    <name type="scientific">Dichanthelium oligosanthes</name>
    <dbReference type="NCBI Taxonomy" id="888268"/>
    <lineage>
        <taxon>Eukaryota</taxon>
        <taxon>Viridiplantae</taxon>
        <taxon>Streptophyta</taxon>
        <taxon>Embryophyta</taxon>
        <taxon>Tracheophyta</taxon>
        <taxon>Spermatophyta</taxon>
        <taxon>Magnoliopsida</taxon>
        <taxon>Liliopsida</taxon>
        <taxon>Poales</taxon>
        <taxon>Poaceae</taxon>
        <taxon>PACMAD clade</taxon>
        <taxon>Panicoideae</taxon>
        <taxon>Panicodae</taxon>
        <taxon>Paniceae</taxon>
        <taxon>Dichantheliinae</taxon>
        <taxon>Dichanthelium</taxon>
    </lineage>
</organism>
<evidence type="ECO:0000256" key="1">
    <source>
        <dbReference type="SAM" id="MobiDB-lite"/>
    </source>
</evidence>
<reference evidence="2 3" key="1">
    <citation type="submission" date="2016-09" db="EMBL/GenBank/DDBJ databases">
        <title>The draft genome of Dichanthelium oligosanthes: A C3 panicoid grass species.</title>
        <authorList>
            <person name="Studer A.J."/>
            <person name="Schnable J.C."/>
            <person name="Brutnell T.P."/>
        </authorList>
    </citation>
    <scope>NUCLEOTIDE SEQUENCE [LARGE SCALE GENOMIC DNA]</scope>
    <source>
        <strain evidence="3">cv. Kellogg 1175</strain>
        <tissue evidence="2">Leaf</tissue>
    </source>
</reference>
<feature type="non-terminal residue" evidence="2">
    <location>
        <position position="1"/>
    </location>
</feature>
<accession>A0A1E5WKN3</accession>
<name>A0A1E5WKN3_9POAL</name>
<evidence type="ECO:0000313" key="3">
    <source>
        <dbReference type="Proteomes" id="UP000095767"/>
    </source>
</evidence>
<dbReference type="OrthoDB" id="10250354at2759"/>
<dbReference type="Proteomes" id="UP000095767">
    <property type="component" value="Unassembled WGS sequence"/>
</dbReference>
<dbReference type="EMBL" id="LWDX02003568">
    <property type="protein sequence ID" value="OEL37966.1"/>
    <property type="molecule type" value="Genomic_DNA"/>
</dbReference>
<dbReference type="PANTHER" id="PTHR44137:SF32">
    <property type="entry name" value="DNAJ HEAT SHOCK AMINO-TERMINAL DOMAIN PROTEIN"/>
    <property type="match status" value="1"/>
</dbReference>